<sequence length="223" mass="24456">MYAALTLHLQPWAYDGNIASTDCSRSPSVSACQQHPLALAWPASRLAVVTLLPRAGWFQLPMLLGAAHQRAATVSAVYKVQQAARKSSKRFVHAACSGALASRGQCQSTQQLRVKELQNIGRRYPWNNTTYIIMVATGSFTYQTTHTFNSLEAPSRYDIVKTSPEVFCNETKDTTQTMITPFLPMGHFNRALSQQLGRSTLELNSTIGKECASSSPMTPKGGE</sequence>
<name>A0A010QPK3_9PEZI</name>
<organism evidence="1 2">
    <name type="scientific">Colletotrichum fioriniae PJ7</name>
    <dbReference type="NCBI Taxonomy" id="1445577"/>
    <lineage>
        <taxon>Eukaryota</taxon>
        <taxon>Fungi</taxon>
        <taxon>Dikarya</taxon>
        <taxon>Ascomycota</taxon>
        <taxon>Pezizomycotina</taxon>
        <taxon>Sordariomycetes</taxon>
        <taxon>Hypocreomycetidae</taxon>
        <taxon>Glomerellales</taxon>
        <taxon>Glomerellaceae</taxon>
        <taxon>Colletotrichum</taxon>
        <taxon>Colletotrichum acutatum species complex</taxon>
    </lineage>
</organism>
<evidence type="ECO:0000313" key="2">
    <source>
        <dbReference type="Proteomes" id="UP000020467"/>
    </source>
</evidence>
<comment type="caution">
    <text evidence="1">The sequence shown here is derived from an EMBL/GenBank/DDBJ whole genome shotgun (WGS) entry which is preliminary data.</text>
</comment>
<dbReference type="EMBL" id="JARH01000617">
    <property type="protein sequence ID" value="EXF78635.1"/>
    <property type="molecule type" value="Genomic_DNA"/>
</dbReference>
<evidence type="ECO:0000313" key="1">
    <source>
        <dbReference type="EMBL" id="EXF78635.1"/>
    </source>
</evidence>
<dbReference type="KEGG" id="cfj:CFIO01_08894"/>
<protein>
    <submittedName>
        <fullName evidence="1">Uncharacterized protein</fullName>
    </submittedName>
</protein>
<dbReference type="Proteomes" id="UP000020467">
    <property type="component" value="Unassembled WGS sequence"/>
</dbReference>
<dbReference type="HOGENOM" id="CLU_1240030_0_0_1"/>
<proteinExistence type="predicted"/>
<accession>A0A010QPK3</accession>
<reference evidence="1 2" key="1">
    <citation type="submission" date="2014-02" db="EMBL/GenBank/DDBJ databases">
        <title>The genome sequence of Colletotrichum fioriniae PJ7.</title>
        <authorList>
            <person name="Baroncelli R."/>
            <person name="Thon M.R."/>
        </authorList>
    </citation>
    <scope>NUCLEOTIDE SEQUENCE [LARGE SCALE GENOMIC DNA]</scope>
    <source>
        <strain evidence="1 2">PJ7</strain>
    </source>
</reference>
<keyword evidence="2" id="KW-1185">Reference proteome</keyword>
<dbReference type="AlphaFoldDB" id="A0A010QPK3"/>
<gene>
    <name evidence="1" type="ORF">CFIO01_08894</name>
</gene>